<evidence type="ECO:0000256" key="1">
    <source>
        <dbReference type="ARBA" id="ARBA00004141"/>
    </source>
</evidence>
<reference evidence="12 13" key="1">
    <citation type="submission" date="2015-07" db="EMBL/GenBank/DDBJ databases">
        <title>Whole genome sequence of Thermanaerothrix daxensis DSM 23592.</title>
        <authorList>
            <person name="Hemp J."/>
            <person name="Ward L.M."/>
            <person name="Pace L.A."/>
            <person name="Fischer W.W."/>
        </authorList>
    </citation>
    <scope>NUCLEOTIDE SEQUENCE [LARGE SCALE GENOMIC DNA]</scope>
    <source>
        <strain evidence="12 13">GNS-1</strain>
    </source>
</reference>
<dbReference type="Pfam" id="PF07884">
    <property type="entry name" value="VKOR"/>
    <property type="match status" value="1"/>
</dbReference>
<keyword evidence="4" id="KW-0874">Quinone</keyword>
<evidence type="ECO:0000256" key="2">
    <source>
        <dbReference type="ARBA" id="ARBA00006214"/>
    </source>
</evidence>
<sequence length="140" mass="15375">MLNRSRLFILILGLVGLVDSLYLTWIKISHTEALCLPGIGNCDIVNNSRYSEIMGVPIALLGAAAYLVILALLLVEQWKPHWQENTSLLLFGITFAGTGYSAYLTYLEFAIIKAICPFCLLSAIVMGLLFVIAIVRLAKA</sequence>
<evidence type="ECO:0000313" key="12">
    <source>
        <dbReference type="EMBL" id="KPL84489.1"/>
    </source>
</evidence>
<keyword evidence="6" id="KW-0560">Oxidoreductase</keyword>
<evidence type="ECO:0000259" key="11">
    <source>
        <dbReference type="SMART" id="SM00756"/>
    </source>
</evidence>
<dbReference type="AlphaFoldDB" id="A0A0P6Y531"/>
<evidence type="ECO:0000313" key="13">
    <source>
        <dbReference type="Proteomes" id="UP000050544"/>
    </source>
</evidence>
<dbReference type="CDD" id="cd12916">
    <property type="entry name" value="VKOR_1"/>
    <property type="match status" value="1"/>
</dbReference>
<keyword evidence="9" id="KW-0676">Redox-active center</keyword>
<keyword evidence="8" id="KW-1015">Disulfide bond</keyword>
<comment type="caution">
    <text evidence="12">The sequence shown here is derived from an EMBL/GenBank/DDBJ whole genome shotgun (WGS) entry which is preliminary data.</text>
</comment>
<protein>
    <recommendedName>
        <fullName evidence="11">Vitamin K epoxide reductase domain-containing protein</fullName>
    </recommendedName>
</protein>
<dbReference type="InterPro" id="IPR012932">
    <property type="entry name" value="VKOR"/>
</dbReference>
<dbReference type="EMBL" id="LGKO01000002">
    <property type="protein sequence ID" value="KPL84489.1"/>
    <property type="molecule type" value="Genomic_DNA"/>
</dbReference>
<evidence type="ECO:0000256" key="7">
    <source>
        <dbReference type="ARBA" id="ARBA00023136"/>
    </source>
</evidence>
<dbReference type="GO" id="GO:0016491">
    <property type="term" value="F:oxidoreductase activity"/>
    <property type="evidence" value="ECO:0007669"/>
    <property type="project" value="UniProtKB-KW"/>
</dbReference>
<evidence type="ECO:0000256" key="5">
    <source>
        <dbReference type="ARBA" id="ARBA00022989"/>
    </source>
</evidence>
<feature type="domain" description="Vitamin K epoxide reductase" evidence="11">
    <location>
        <begin position="2"/>
        <end position="137"/>
    </location>
</feature>
<organism evidence="12 13">
    <name type="scientific">Thermanaerothrix daxensis</name>
    <dbReference type="NCBI Taxonomy" id="869279"/>
    <lineage>
        <taxon>Bacteria</taxon>
        <taxon>Bacillati</taxon>
        <taxon>Chloroflexota</taxon>
        <taxon>Anaerolineae</taxon>
        <taxon>Anaerolineales</taxon>
        <taxon>Anaerolineaceae</taxon>
        <taxon>Thermanaerothrix</taxon>
    </lineage>
</organism>
<accession>A0A0P6Y531</accession>
<name>A0A0P6Y531_9CHLR</name>
<gene>
    <name evidence="12" type="ORF">SE15_05210</name>
</gene>
<evidence type="ECO:0000256" key="9">
    <source>
        <dbReference type="ARBA" id="ARBA00023284"/>
    </source>
</evidence>
<comment type="similarity">
    <text evidence="2">Belongs to the VKOR family.</text>
</comment>
<dbReference type="GO" id="GO:0016020">
    <property type="term" value="C:membrane"/>
    <property type="evidence" value="ECO:0007669"/>
    <property type="project" value="UniProtKB-SubCell"/>
</dbReference>
<dbReference type="GO" id="GO:0048038">
    <property type="term" value="F:quinone binding"/>
    <property type="evidence" value="ECO:0007669"/>
    <property type="project" value="UniProtKB-KW"/>
</dbReference>
<evidence type="ECO:0000256" key="4">
    <source>
        <dbReference type="ARBA" id="ARBA00022719"/>
    </source>
</evidence>
<evidence type="ECO:0000256" key="8">
    <source>
        <dbReference type="ARBA" id="ARBA00023157"/>
    </source>
</evidence>
<evidence type="ECO:0000256" key="10">
    <source>
        <dbReference type="SAM" id="Phobius"/>
    </source>
</evidence>
<dbReference type="InterPro" id="IPR038354">
    <property type="entry name" value="VKOR_sf"/>
</dbReference>
<comment type="subcellular location">
    <subcellularLocation>
        <location evidence="1">Membrane</location>
        <topology evidence="1">Multi-pass membrane protein</topology>
    </subcellularLocation>
</comment>
<keyword evidence="7 10" id="KW-0472">Membrane</keyword>
<evidence type="ECO:0000256" key="3">
    <source>
        <dbReference type="ARBA" id="ARBA00022692"/>
    </source>
</evidence>
<keyword evidence="5 10" id="KW-1133">Transmembrane helix</keyword>
<dbReference type="PANTHER" id="PTHR34573">
    <property type="entry name" value="VKC DOMAIN-CONTAINING PROTEIN"/>
    <property type="match status" value="1"/>
</dbReference>
<dbReference type="PANTHER" id="PTHR34573:SF1">
    <property type="entry name" value="VITAMIN K EPOXIDE REDUCTASE DOMAIN-CONTAINING PROTEIN"/>
    <property type="match status" value="1"/>
</dbReference>
<dbReference type="SMART" id="SM00756">
    <property type="entry name" value="VKc"/>
    <property type="match status" value="1"/>
</dbReference>
<dbReference type="InterPro" id="IPR044698">
    <property type="entry name" value="VKOR/LTO1"/>
</dbReference>
<keyword evidence="13" id="KW-1185">Reference proteome</keyword>
<keyword evidence="3 10" id="KW-0812">Transmembrane</keyword>
<evidence type="ECO:0000256" key="6">
    <source>
        <dbReference type="ARBA" id="ARBA00023002"/>
    </source>
</evidence>
<feature type="transmembrane region" description="Helical" evidence="10">
    <location>
        <begin position="53"/>
        <end position="75"/>
    </location>
</feature>
<dbReference type="Proteomes" id="UP000050544">
    <property type="component" value="Unassembled WGS sequence"/>
</dbReference>
<dbReference type="STRING" id="869279.SE15_05210"/>
<feature type="transmembrane region" description="Helical" evidence="10">
    <location>
        <begin position="87"/>
        <end position="104"/>
    </location>
</feature>
<feature type="transmembrane region" description="Helical" evidence="10">
    <location>
        <begin position="110"/>
        <end position="135"/>
    </location>
</feature>
<proteinExistence type="inferred from homology"/>
<dbReference type="Gene3D" id="1.20.1440.130">
    <property type="entry name" value="VKOR domain"/>
    <property type="match status" value="1"/>
</dbReference>